<accession>A0AAW2G1N6</accession>
<protein>
    <submittedName>
        <fullName evidence="1">Uncharacterized protein</fullName>
    </submittedName>
</protein>
<evidence type="ECO:0000313" key="1">
    <source>
        <dbReference type="EMBL" id="KAL0120300.1"/>
    </source>
</evidence>
<dbReference type="Proteomes" id="UP001430953">
    <property type="component" value="Unassembled WGS sequence"/>
</dbReference>
<dbReference type="EMBL" id="JADYXP020000007">
    <property type="protein sequence ID" value="KAL0120300.1"/>
    <property type="molecule type" value="Genomic_DNA"/>
</dbReference>
<comment type="caution">
    <text evidence="1">The sequence shown here is derived from an EMBL/GenBank/DDBJ whole genome shotgun (WGS) entry which is preliminary data.</text>
</comment>
<gene>
    <name evidence="1" type="ORF">PUN28_008153</name>
</gene>
<evidence type="ECO:0000313" key="2">
    <source>
        <dbReference type="Proteomes" id="UP001430953"/>
    </source>
</evidence>
<organism evidence="1 2">
    <name type="scientific">Cardiocondyla obscurior</name>
    <dbReference type="NCBI Taxonomy" id="286306"/>
    <lineage>
        <taxon>Eukaryota</taxon>
        <taxon>Metazoa</taxon>
        <taxon>Ecdysozoa</taxon>
        <taxon>Arthropoda</taxon>
        <taxon>Hexapoda</taxon>
        <taxon>Insecta</taxon>
        <taxon>Pterygota</taxon>
        <taxon>Neoptera</taxon>
        <taxon>Endopterygota</taxon>
        <taxon>Hymenoptera</taxon>
        <taxon>Apocrita</taxon>
        <taxon>Aculeata</taxon>
        <taxon>Formicoidea</taxon>
        <taxon>Formicidae</taxon>
        <taxon>Myrmicinae</taxon>
        <taxon>Cardiocondyla</taxon>
    </lineage>
</organism>
<reference evidence="1 2" key="1">
    <citation type="submission" date="2023-03" db="EMBL/GenBank/DDBJ databases">
        <title>High recombination rates correlate with genetic variation in Cardiocondyla obscurior ants.</title>
        <authorList>
            <person name="Errbii M."/>
        </authorList>
    </citation>
    <scope>NUCLEOTIDE SEQUENCE [LARGE SCALE GENOMIC DNA]</scope>
    <source>
        <strain evidence="1">Alpha-2009</strain>
        <tissue evidence="1">Whole body</tissue>
    </source>
</reference>
<keyword evidence="2" id="KW-1185">Reference proteome</keyword>
<sequence>MILWIYGIRQPLQSIVISSYSVGYDSISQSCRLRELPFYTDSEIAFHFCFHTLLQPNCILLCSLVTPNSVLLNQILHLGLLISNAKFFILK</sequence>
<dbReference type="AlphaFoldDB" id="A0AAW2G1N6"/>
<name>A0AAW2G1N6_9HYME</name>
<proteinExistence type="predicted"/>